<dbReference type="InterPro" id="IPR033690">
    <property type="entry name" value="Adenylat_kinase_CS"/>
</dbReference>
<dbReference type="PRINTS" id="PR00094">
    <property type="entry name" value="ADENYLTKNASE"/>
</dbReference>
<feature type="region of interest" description="NMP" evidence="5">
    <location>
        <begin position="30"/>
        <end position="59"/>
    </location>
</feature>
<feature type="binding site" evidence="5">
    <location>
        <position position="153"/>
    </location>
    <ligand>
        <name>Zn(2+)</name>
        <dbReference type="ChEBI" id="CHEBI:29105"/>
        <note>structural</note>
    </ligand>
</feature>
<name>A0A0F6YMC9_9BACT</name>
<feature type="binding site" evidence="5">
    <location>
        <position position="36"/>
    </location>
    <ligand>
        <name>AMP</name>
        <dbReference type="ChEBI" id="CHEBI:456215"/>
    </ligand>
</feature>
<dbReference type="NCBIfam" id="NF001381">
    <property type="entry name" value="PRK00279.1-3"/>
    <property type="match status" value="1"/>
</dbReference>
<evidence type="ECO:0000259" key="8">
    <source>
        <dbReference type="Pfam" id="PF05191"/>
    </source>
</evidence>
<dbReference type="InterPro" id="IPR000850">
    <property type="entry name" value="Adenylat/UMP-CMP_kin"/>
</dbReference>
<dbReference type="GO" id="GO:0044209">
    <property type="term" value="P:AMP salvage"/>
    <property type="evidence" value="ECO:0007669"/>
    <property type="project" value="UniProtKB-UniRule"/>
</dbReference>
<reference evidence="9 10" key="1">
    <citation type="submission" date="2015-03" db="EMBL/GenBank/DDBJ databases">
        <title>Genome assembly of Sandaracinus amylolyticus DSM 53668.</title>
        <authorList>
            <person name="Sharma G."/>
            <person name="Subramanian S."/>
        </authorList>
    </citation>
    <scope>NUCLEOTIDE SEQUENCE [LARGE SCALE GENOMIC DNA]</scope>
    <source>
        <strain evidence="9 10">DSM 53668</strain>
    </source>
</reference>
<feature type="binding site" evidence="5">
    <location>
        <position position="31"/>
    </location>
    <ligand>
        <name>AMP</name>
        <dbReference type="ChEBI" id="CHEBI:456215"/>
    </ligand>
</feature>
<dbReference type="OrthoDB" id="9805030at2"/>
<keyword evidence="10" id="KW-1185">Reference proteome</keyword>
<accession>A0A0F6YMC9</accession>
<dbReference type="Pfam" id="PF05191">
    <property type="entry name" value="ADK_lid"/>
    <property type="match status" value="1"/>
</dbReference>
<proteinExistence type="inferred from homology"/>
<organism evidence="9 10">
    <name type="scientific">Sandaracinus amylolyticus</name>
    <dbReference type="NCBI Taxonomy" id="927083"/>
    <lineage>
        <taxon>Bacteria</taxon>
        <taxon>Pseudomonadati</taxon>
        <taxon>Myxococcota</taxon>
        <taxon>Polyangia</taxon>
        <taxon>Polyangiales</taxon>
        <taxon>Sandaracinaceae</taxon>
        <taxon>Sandaracinus</taxon>
    </lineage>
</organism>
<dbReference type="NCBIfam" id="NF011100">
    <property type="entry name" value="PRK14527.1"/>
    <property type="match status" value="1"/>
</dbReference>
<dbReference type="GO" id="GO:0005524">
    <property type="term" value="F:ATP binding"/>
    <property type="evidence" value="ECO:0007669"/>
    <property type="project" value="UniProtKB-UniRule"/>
</dbReference>
<feature type="binding site" evidence="5">
    <location>
        <begin position="57"/>
        <end position="59"/>
    </location>
    <ligand>
        <name>AMP</name>
        <dbReference type="ChEBI" id="CHEBI:456215"/>
    </ligand>
</feature>
<dbReference type="InterPro" id="IPR006259">
    <property type="entry name" value="Adenyl_kin_sub"/>
</dbReference>
<dbReference type="UniPathway" id="UPA00588">
    <property type="reaction ID" value="UER00649"/>
</dbReference>
<feature type="binding site" evidence="5">
    <location>
        <begin position="10"/>
        <end position="15"/>
    </location>
    <ligand>
        <name>ATP</name>
        <dbReference type="ChEBI" id="CHEBI:30616"/>
    </ligand>
</feature>
<feature type="domain" description="Adenylate kinase active site lid" evidence="8">
    <location>
        <begin position="127"/>
        <end position="163"/>
    </location>
</feature>
<feature type="binding site" evidence="5">
    <location>
        <position position="150"/>
    </location>
    <ligand>
        <name>Zn(2+)</name>
        <dbReference type="ChEBI" id="CHEBI:29105"/>
        <note>structural</note>
    </ligand>
</feature>
<comment type="catalytic activity">
    <reaction evidence="5 7">
        <text>AMP + ATP = 2 ADP</text>
        <dbReference type="Rhea" id="RHEA:12973"/>
        <dbReference type="ChEBI" id="CHEBI:30616"/>
        <dbReference type="ChEBI" id="CHEBI:456215"/>
        <dbReference type="ChEBI" id="CHEBI:456216"/>
        <dbReference type="EC" id="2.7.4.3"/>
    </reaction>
</comment>
<dbReference type="Proteomes" id="UP000034883">
    <property type="component" value="Chromosome"/>
</dbReference>
<keyword evidence="5" id="KW-0963">Cytoplasm</keyword>
<feature type="binding site" evidence="5">
    <location>
        <position position="200"/>
    </location>
    <ligand>
        <name>ATP</name>
        <dbReference type="ChEBI" id="CHEBI:30616"/>
    </ligand>
</feature>
<dbReference type="Gene3D" id="3.40.50.300">
    <property type="entry name" value="P-loop containing nucleotide triphosphate hydrolases"/>
    <property type="match status" value="1"/>
</dbReference>
<dbReference type="InterPro" id="IPR007862">
    <property type="entry name" value="Adenylate_kinase_lid-dom"/>
</dbReference>
<keyword evidence="5" id="KW-0479">Metal-binding</keyword>
<dbReference type="PROSITE" id="PS00113">
    <property type="entry name" value="ADENYLATE_KINASE"/>
    <property type="match status" value="1"/>
</dbReference>
<feature type="binding site" evidence="5">
    <location>
        <position position="127"/>
    </location>
    <ligand>
        <name>ATP</name>
        <dbReference type="ChEBI" id="CHEBI:30616"/>
    </ligand>
</feature>
<dbReference type="InterPro" id="IPR027417">
    <property type="entry name" value="P-loop_NTPase"/>
</dbReference>
<dbReference type="STRING" id="927083.DB32_007771"/>
<comment type="similarity">
    <text evidence="5 6">Belongs to the adenylate kinase family.</text>
</comment>
<dbReference type="NCBIfam" id="NF001380">
    <property type="entry name" value="PRK00279.1-2"/>
    <property type="match status" value="1"/>
</dbReference>
<dbReference type="FunFam" id="3.40.50.300:FF:000106">
    <property type="entry name" value="Adenylate kinase mitochondrial"/>
    <property type="match status" value="1"/>
</dbReference>
<gene>
    <name evidence="5" type="primary">adk</name>
    <name evidence="9" type="ORF">DB32_007771</name>
</gene>
<dbReference type="GO" id="GO:0005737">
    <property type="term" value="C:cytoplasm"/>
    <property type="evidence" value="ECO:0007669"/>
    <property type="project" value="UniProtKB-SubCell"/>
</dbReference>
<keyword evidence="2 5" id="KW-0545">Nucleotide biosynthesis</keyword>
<keyword evidence="5 7" id="KW-0067">ATP-binding</keyword>
<dbReference type="Pfam" id="PF00406">
    <property type="entry name" value="ADK"/>
    <property type="match status" value="1"/>
</dbReference>
<evidence type="ECO:0000313" key="10">
    <source>
        <dbReference type="Proteomes" id="UP000034883"/>
    </source>
</evidence>
<keyword evidence="4 5" id="KW-0418">Kinase</keyword>
<feature type="binding site" evidence="5">
    <location>
        <position position="161"/>
    </location>
    <ligand>
        <name>AMP</name>
        <dbReference type="ChEBI" id="CHEBI:456215"/>
    </ligand>
</feature>
<dbReference type="AlphaFoldDB" id="A0A0F6YMC9"/>
<dbReference type="PANTHER" id="PTHR23359">
    <property type="entry name" value="NUCLEOTIDE KINASE"/>
    <property type="match status" value="1"/>
</dbReference>
<evidence type="ECO:0000256" key="3">
    <source>
        <dbReference type="ARBA" id="ARBA00022741"/>
    </source>
</evidence>
<evidence type="ECO:0000256" key="7">
    <source>
        <dbReference type="RuleBase" id="RU003331"/>
    </source>
</evidence>
<evidence type="ECO:0000256" key="1">
    <source>
        <dbReference type="ARBA" id="ARBA00022679"/>
    </source>
</evidence>
<keyword evidence="3 5" id="KW-0547">Nucleotide-binding</keyword>
<dbReference type="SUPFAM" id="SSF52540">
    <property type="entry name" value="P-loop containing nucleoside triphosphate hydrolases"/>
    <property type="match status" value="1"/>
</dbReference>
<sequence>MDLILFGPPGAGKGTQSKFLVDRLGIPQISTGDMMRAERKSGSALGKKFDEYMTQGLLVPDSLVIELLRNRLVQADAKGGAIFDGYPRTVDQAKALDAMLAEMGRRIEKVIALEVPTEAIVDRISGRRSCEACGQVYHVSYNPPPSTGRCGNCGSDRIVQRDDDREEKVRTRNAVYLENTLPILAHYGDKGIVAKVDGTGAVEDVTRRIESILGK</sequence>
<evidence type="ECO:0000256" key="6">
    <source>
        <dbReference type="RuleBase" id="RU003330"/>
    </source>
</evidence>
<dbReference type="NCBIfam" id="TIGR01351">
    <property type="entry name" value="adk"/>
    <property type="match status" value="1"/>
</dbReference>
<comment type="subunit">
    <text evidence="5 7">Monomer.</text>
</comment>
<protein>
    <recommendedName>
        <fullName evidence="5 7">Adenylate kinase</fullName>
        <shortName evidence="5">AK</shortName>
        <ecNumber evidence="5 7">2.7.4.3</ecNumber>
    </recommendedName>
    <alternativeName>
        <fullName evidence="5">ATP-AMP transphosphorylase</fullName>
    </alternativeName>
    <alternativeName>
        <fullName evidence="5">ATP:AMP phosphotransferase</fullName>
    </alternativeName>
    <alternativeName>
        <fullName evidence="5">Adenylate monophosphate kinase</fullName>
    </alternativeName>
</protein>
<comment type="domain">
    <text evidence="5">Consists of three domains, a large central CORE domain and two small peripheral domains, NMPbind and LID, which undergo movements during catalysis. The LID domain closes over the site of phosphoryl transfer upon ATP binding. Assembling and dissambling the active center during each catalytic cycle provides an effective means to prevent ATP hydrolysis. Some bacteria have evolved a zinc-coordinating structure that stabilizes the LID domain.</text>
</comment>
<dbReference type="GO" id="GO:0004017">
    <property type="term" value="F:AMP kinase activity"/>
    <property type="evidence" value="ECO:0007669"/>
    <property type="project" value="UniProtKB-UniRule"/>
</dbReference>
<feature type="binding site" evidence="5">
    <location>
        <position position="92"/>
    </location>
    <ligand>
        <name>AMP</name>
        <dbReference type="ChEBI" id="CHEBI:456215"/>
    </ligand>
</feature>
<comment type="subcellular location">
    <subcellularLocation>
        <location evidence="5 7">Cytoplasm</location>
    </subcellularLocation>
</comment>
<evidence type="ECO:0000256" key="2">
    <source>
        <dbReference type="ARBA" id="ARBA00022727"/>
    </source>
</evidence>
<dbReference type="EMBL" id="CP011125">
    <property type="protein sequence ID" value="AKF10622.1"/>
    <property type="molecule type" value="Genomic_DNA"/>
</dbReference>
<dbReference type="CDD" id="cd01428">
    <property type="entry name" value="ADK"/>
    <property type="match status" value="1"/>
</dbReference>
<dbReference type="GO" id="GO:0008270">
    <property type="term" value="F:zinc ion binding"/>
    <property type="evidence" value="ECO:0007669"/>
    <property type="project" value="UniProtKB-UniRule"/>
</dbReference>
<dbReference type="RefSeq" id="WP_053237571.1">
    <property type="nucleotide sequence ID" value="NZ_CP011125.1"/>
</dbReference>
<keyword evidence="5" id="KW-0862">Zinc</keyword>
<keyword evidence="1 5" id="KW-0808">Transferase</keyword>
<dbReference type="HAMAP" id="MF_00235">
    <property type="entry name" value="Adenylate_kinase_Adk"/>
    <property type="match status" value="1"/>
</dbReference>
<evidence type="ECO:0000256" key="4">
    <source>
        <dbReference type="ARBA" id="ARBA00022777"/>
    </source>
</evidence>
<feature type="binding site" evidence="5">
    <location>
        <position position="130"/>
    </location>
    <ligand>
        <name>Zn(2+)</name>
        <dbReference type="ChEBI" id="CHEBI:29105"/>
        <note>structural</note>
    </ligand>
</feature>
<evidence type="ECO:0000313" key="9">
    <source>
        <dbReference type="EMBL" id="AKF10622.1"/>
    </source>
</evidence>
<feature type="binding site" evidence="5">
    <location>
        <position position="172"/>
    </location>
    <ligand>
        <name>AMP</name>
        <dbReference type="ChEBI" id="CHEBI:456215"/>
    </ligand>
</feature>
<feature type="binding site" evidence="5">
    <location>
        <begin position="136"/>
        <end position="137"/>
    </location>
    <ligand>
        <name>ATP</name>
        <dbReference type="ChEBI" id="CHEBI:30616"/>
    </ligand>
</feature>
<evidence type="ECO:0000256" key="5">
    <source>
        <dbReference type="HAMAP-Rule" id="MF_00235"/>
    </source>
</evidence>
<comment type="function">
    <text evidence="5">Catalyzes the reversible transfer of the terminal phosphate group between ATP and AMP. Plays an important role in cellular energy homeostasis and in adenine nucleotide metabolism.</text>
</comment>
<comment type="caution">
    <text evidence="5">Lacks conserved residue(s) required for the propagation of feature annotation.</text>
</comment>
<comment type="pathway">
    <text evidence="5">Purine metabolism; AMP biosynthesis via salvage pathway; AMP from ADP: step 1/1.</text>
</comment>
<feature type="binding site" evidence="5">
    <location>
        <begin position="85"/>
        <end position="88"/>
    </location>
    <ligand>
        <name>AMP</name>
        <dbReference type="ChEBI" id="CHEBI:456215"/>
    </ligand>
</feature>
<dbReference type="EC" id="2.7.4.3" evidence="5 7"/>
<feature type="binding site" evidence="5">
    <location>
        <position position="133"/>
    </location>
    <ligand>
        <name>Zn(2+)</name>
        <dbReference type="ChEBI" id="CHEBI:29105"/>
        <note>structural</note>
    </ligand>
</feature>
<dbReference type="KEGG" id="samy:DB32_007771"/>